<dbReference type="PROSITE" id="PS00923">
    <property type="entry name" value="ASP_GLU_RACEMASE_1"/>
    <property type="match status" value="1"/>
</dbReference>
<dbReference type="Gene3D" id="3.40.50.1860">
    <property type="match status" value="4"/>
</dbReference>
<evidence type="ECO:0000256" key="2">
    <source>
        <dbReference type="ARBA" id="ARBA00023235"/>
    </source>
</evidence>
<dbReference type="NCBIfam" id="TIGR00035">
    <property type="entry name" value="asp_race"/>
    <property type="match status" value="1"/>
</dbReference>
<organism evidence="3 4">
    <name type="scientific">Caballeronia sordidicola</name>
    <name type="common">Burkholderia sordidicola</name>
    <dbReference type="NCBI Taxonomy" id="196367"/>
    <lineage>
        <taxon>Bacteria</taxon>
        <taxon>Pseudomonadati</taxon>
        <taxon>Pseudomonadota</taxon>
        <taxon>Betaproteobacteria</taxon>
        <taxon>Burkholderiales</taxon>
        <taxon>Burkholderiaceae</taxon>
        <taxon>Caballeronia</taxon>
    </lineage>
</organism>
<dbReference type="SUPFAM" id="SSF53681">
    <property type="entry name" value="Aspartate/glutamate racemase"/>
    <property type="match status" value="4"/>
</dbReference>
<dbReference type="InterPro" id="IPR001920">
    <property type="entry name" value="Asp/Glu_race"/>
</dbReference>
<dbReference type="Pfam" id="PF01177">
    <property type="entry name" value="Asp_Glu_race"/>
    <property type="match status" value="2"/>
</dbReference>
<dbReference type="InterPro" id="IPR018187">
    <property type="entry name" value="Asp/Glu_racemase_AS_1"/>
</dbReference>
<dbReference type="EMBL" id="FCOC02000006">
    <property type="protein sequence ID" value="SAL29837.1"/>
    <property type="molecule type" value="Genomic_DNA"/>
</dbReference>
<dbReference type="InterPro" id="IPR033134">
    <property type="entry name" value="Asp/Glu_racemase_AS_2"/>
</dbReference>
<keyword evidence="2" id="KW-0413">Isomerase</keyword>
<proteinExistence type="inferred from homology"/>
<reference evidence="3 4" key="1">
    <citation type="submission" date="2016-01" db="EMBL/GenBank/DDBJ databases">
        <authorList>
            <person name="Oliw E.H."/>
        </authorList>
    </citation>
    <scope>NUCLEOTIDE SEQUENCE [LARGE SCALE GENOMIC DNA]</scope>
    <source>
        <strain evidence="3">LMG 22029</strain>
    </source>
</reference>
<dbReference type="AlphaFoldDB" id="A0A158GD40"/>
<dbReference type="Proteomes" id="UP000054893">
    <property type="component" value="Unassembled WGS sequence"/>
</dbReference>
<dbReference type="InterPro" id="IPR004380">
    <property type="entry name" value="Asp_race"/>
</dbReference>
<evidence type="ECO:0000256" key="1">
    <source>
        <dbReference type="ARBA" id="ARBA00007847"/>
    </source>
</evidence>
<dbReference type="RefSeq" id="WP_060819383.1">
    <property type="nucleotide sequence ID" value="NZ_FCOC02000006.1"/>
</dbReference>
<dbReference type="PANTHER" id="PTHR21198:SF7">
    <property type="entry name" value="ASPARTATE-GLUTAMATE RACEMASE FAMILY"/>
    <property type="match status" value="1"/>
</dbReference>
<dbReference type="PROSITE" id="PS00924">
    <property type="entry name" value="ASP_GLU_RACEMASE_2"/>
    <property type="match status" value="1"/>
</dbReference>
<gene>
    <name evidence="3" type="ORF">AWB64_02579</name>
</gene>
<protein>
    <submittedName>
        <fullName evidence="3">Aspartate racemase</fullName>
    </submittedName>
</protein>
<dbReference type="PANTHER" id="PTHR21198">
    <property type="entry name" value="GLUTAMATE RACEMASE"/>
    <property type="match status" value="1"/>
</dbReference>
<comment type="similarity">
    <text evidence="1">Belongs to the aspartate/glutamate racemases family.</text>
</comment>
<name>A0A158GD40_CABSO</name>
<dbReference type="InterPro" id="IPR015942">
    <property type="entry name" value="Asp/Glu/hydantoin_racemase"/>
</dbReference>
<accession>A0A158GD40</accession>
<evidence type="ECO:0000313" key="4">
    <source>
        <dbReference type="Proteomes" id="UP000054893"/>
    </source>
</evidence>
<sequence length="485" mass="51972">MTARAPTSAIVFDRSFGVIGGADPLANADVIAKLMQTLPTALHAHSADVIVDEPRFGDDEPDIGTLSELKLHVFDAVQQLRRQCVDTVLLPCMTSHTFAAELRSNTDLLIVDLLAALREHLRREHPHARRIGMIVPAAVRKSRLFDPYFDAAEFTLLYPSAVCADADALVRDGSGMLLHAALEDLAAQRADVIVPGLTGIVAQLKRTGPHATPYVDCNLAYVEYAVSVCLAGAAVQPAPPERLKIGIVGGVGPAATVDFLSKIVRNTPAARDQEHLKVIVEQNPQIPDRTGNLIGGGLDPTIALYATCKKLEAGDADLIAIPCNTAHAFVARIQRRLDIPIVNMLTETVRYIRAMFPDLRDIGVLATSGTVASGVYRDALNACELRQVLPNPVMQERVMCAIYGERGVKAGYTSGTCVDDLHLAIDDLAARGVDVVILGCTELPLLVDNPHYRAANGRTITLVDPSDVLAQCCVAYALAGRAPGR</sequence>
<evidence type="ECO:0000313" key="3">
    <source>
        <dbReference type="EMBL" id="SAL29837.1"/>
    </source>
</evidence>
<dbReference type="GO" id="GO:0047661">
    <property type="term" value="F:amino-acid racemase activity"/>
    <property type="evidence" value="ECO:0007669"/>
    <property type="project" value="InterPro"/>
</dbReference>